<dbReference type="AlphaFoldDB" id="A0A9E4K891"/>
<comment type="caution">
    <text evidence="1">The sequence shown here is derived from an EMBL/GenBank/DDBJ whole genome shotgun (WGS) entry which is preliminary data.</text>
</comment>
<sequence>MINNIHTLKEKNPPDFVKDYKEDEWYVDEGDLCYDFGSGDFEFTLIFEGKSELFDIDKLILGQLLGEVVKLDSEVARKMKPYEDYEFELSYITIGKSVLFSYCGINVNSTWESEFNIEVGETCSFKSVF</sequence>
<reference evidence="1" key="1">
    <citation type="journal article" date="2021" name="Proc. Natl. Acad. Sci. U.S.A.">
        <title>Global biogeography of chemosynthetic symbionts reveals both localized and globally distributed symbiont groups. .</title>
        <authorList>
            <person name="Osvatic J.T."/>
            <person name="Wilkins L.G.E."/>
            <person name="Leibrecht L."/>
            <person name="Leray M."/>
            <person name="Zauner S."/>
            <person name="Polzin J."/>
            <person name="Camacho Y."/>
            <person name="Gros O."/>
            <person name="van Gils J.A."/>
            <person name="Eisen J.A."/>
            <person name="Petersen J.M."/>
            <person name="Yuen B."/>
        </authorList>
    </citation>
    <scope>NUCLEOTIDE SEQUENCE</scope>
    <source>
        <strain evidence="1">MAGL173</strain>
    </source>
</reference>
<name>A0A9E4K891_9GAMM</name>
<gene>
    <name evidence="1" type="ORF">JAZ04_17200</name>
</gene>
<evidence type="ECO:0000313" key="2">
    <source>
        <dbReference type="Proteomes" id="UP000886687"/>
    </source>
</evidence>
<organism evidence="1 2">
    <name type="scientific">Candidatus Thiodiazotropha lotti</name>
    <dbReference type="NCBI Taxonomy" id="2792787"/>
    <lineage>
        <taxon>Bacteria</taxon>
        <taxon>Pseudomonadati</taxon>
        <taxon>Pseudomonadota</taxon>
        <taxon>Gammaproteobacteria</taxon>
        <taxon>Chromatiales</taxon>
        <taxon>Sedimenticolaceae</taxon>
        <taxon>Candidatus Thiodiazotropha</taxon>
    </lineage>
</organism>
<accession>A0A9E4K891</accession>
<dbReference type="Proteomes" id="UP000886687">
    <property type="component" value="Unassembled WGS sequence"/>
</dbReference>
<protein>
    <submittedName>
        <fullName evidence="1">Uncharacterized protein</fullName>
    </submittedName>
</protein>
<evidence type="ECO:0000313" key="1">
    <source>
        <dbReference type="EMBL" id="MCG7940575.1"/>
    </source>
</evidence>
<dbReference type="EMBL" id="JAEPDI010000013">
    <property type="protein sequence ID" value="MCG7940575.1"/>
    <property type="molecule type" value="Genomic_DNA"/>
</dbReference>
<proteinExistence type="predicted"/>